<accession>A0A5A7Q0Q1</accession>
<organism evidence="1 2">
    <name type="scientific">Striga asiatica</name>
    <name type="common">Asiatic witchweed</name>
    <name type="synonym">Buchnera asiatica</name>
    <dbReference type="NCBI Taxonomy" id="4170"/>
    <lineage>
        <taxon>Eukaryota</taxon>
        <taxon>Viridiplantae</taxon>
        <taxon>Streptophyta</taxon>
        <taxon>Embryophyta</taxon>
        <taxon>Tracheophyta</taxon>
        <taxon>Spermatophyta</taxon>
        <taxon>Magnoliopsida</taxon>
        <taxon>eudicotyledons</taxon>
        <taxon>Gunneridae</taxon>
        <taxon>Pentapetalae</taxon>
        <taxon>asterids</taxon>
        <taxon>lamiids</taxon>
        <taxon>Lamiales</taxon>
        <taxon>Orobanchaceae</taxon>
        <taxon>Buchnereae</taxon>
        <taxon>Striga</taxon>
    </lineage>
</organism>
<evidence type="ECO:0000313" key="2">
    <source>
        <dbReference type="Proteomes" id="UP000325081"/>
    </source>
</evidence>
<gene>
    <name evidence="1" type="ORF">STAS_14930</name>
</gene>
<proteinExistence type="predicted"/>
<sequence length="123" mass="14173">MALQTSGGNDQRGSVKLDMESQLEQKTAYIHHYRHAWEENRSGEELLPHMLRKLDQSKQFFHQKDLDSNANTSFFSTTHTAQVPIPDDCVRTILKSHLDDCALDQCPFVCPWHSIRKPQPGRV</sequence>
<name>A0A5A7Q0Q1_STRAF</name>
<keyword evidence="1" id="KW-0436">Ligase</keyword>
<keyword evidence="2" id="KW-1185">Reference proteome</keyword>
<dbReference type="GO" id="GO:0016874">
    <property type="term" value="F:ligase activity"/>
    <property type="evidence" value="ECO:0007669"/>
    <property type="project" value="UniProtKB-KW"/>
</dbReference>
<dbReference type="AlphaFoldDB" id="A0A5A7Q0Q1"/>
<reference evidence="2" key="1">
    <citation type="journal article" date="2019" name="Curr. Biol.">
        <title>Genome Sequence of Striga asiatica Provides Insight into the Evolution of Plant Parasitism.</title>
        <authorList>
            <person name="Yoshida S."/>
            <person name="Kim S."/>
            <person name="Wafula E.K."/>
            <person name="Tanskanen J."/>
            <person name="Kim Y.M."/>
            <person name="Honaas L."/>
            <person name="Yang Z."/>
            <person name="Spallek T."/>
            <person name="Conn C.E."/>
            <person name="Ichihashi Y."/>
            <person name="Cheong K."/>
            <person name="Cui S."/>
            <person name="Der J.P."/>
            <person name="Gundlach H."/>
            <person name="Jiao Y."/>
            <person name="Hori C."/>
            <person name="Ishida J.K."/>
            <person name="Kasahara H."/>
            <person name="Kiba T."/>
            <person name="Kim M.S."/>
            <person name="Koo N."/>
            <person name="Laohavisit A."/>
            <person name="Lee Y.H."/>
            <person name="Lumba S."/>
            <person name="McCourt P."/>
            <person name="Mortimer J.C."/>
            <person name="Mutuku J.M."/>
            <person name="Nomura T."/>
            <person name="Sasaki-Sekimoto Y."/>
            <person name="Seto Y."/>
            <person name="Wang Y."/>
            <person name="Wakatake T."/>
            <person name="Sakakibara H."/>
            <person name="Demura T."/>
            <person name="Yamaguchi S."/>
            <person name="Yoneyama K."/>
            <person name="Manabe R.I."/>
            <person name="Nelson D.C."/>
            <person name="Schulman A.H."/>
            <person name="Timko M.P."/>
            <person name="dePamphilis C.W."/>
            <person name="Choi D."/>
            <person name="Shirasu K."/>
        </authorList>
    </citation>
    <scope>NUCLEOTIDE SEQUENCE [LARGE SCALE GENOMIC DNA]</scope>
    <source>
        <strain evidence="2">cv. UVA1</strain>
    </source>
</reference>
<dbReference type="Proteomes" id="UP000325081">
    <property type="component" value="Unassembled WGS sequence"/>
</dbReference>
<protein>
    <submittedName>
        <fullName evidence="1">Serine--tRNA ligase</fullName>
    </submittedName>
</protein>
<evidence type="ECO:0000313" key="1">
    <source>
        <dbReference type="EMBL" id="GER38408.1"/>
    </source>
</evidence>
<comment type="caution">
    <text evidence="1">The sequence shown here is derived from an EMBL/GenBank/DDBJ whole genome shotgun (WGS) entry which is preliminary data.</text>
</comment>
<dbReference type="EMBL" id="BKCP01005516">
    <property type="protein sequence ID" value="GER38408.1"/>
    <property type="molecule type" value="Genomic_DNA"/>
</dbReference>